<dbReference type="Proteomes" id="UP000472676">
    <property type="component" value="Unassembled WGS sequence"/>
</dbReference>
<evidence type="ECO:0000313" key="2">
    <source>
        <dbReference type="Proteomes" id="UP000472676"/>
    </source>
</evidence>
<keyword evidence="2" id="KW-1185">Reference proteome</keyword>
<gene>
    <name evidence="1" type="ORF">G7Y85_12630</name>
</gene>
<proteinExistence type="predicted"/>
<sequence>MDAINEGELKRMLGDHWDCEMGKTEDGEESPFPVDSGMDSVSAVHVLAKVMEHSGAKKIPVTVIRKGGYVDKDDFVSTLSASLMTFFAGTKKH</sequence>
<protein>
    <recommendedName>
        <fullName evidence="3">Carrier domain-containing protein</fullName>
    </recommendedName>
</protein>
<dbReference type="AlphaFoldDB" id="A0A6M2BTS0"/>
<dbReference type="EMBL" id="JAAMOW010000006">
    <property type="protein sequence ID" value="NGY05611.1"/>
    <property type="molecule type" value="Genomic_DNA"/>
</dbReference>
<accession>A0A6M2BTS0</accession>
<name>A0A6M2BTS0_9GAMM</name>
<dbReference type="RefSeq" id="WP_166257461.1">
    <property type="nucleotide sequence ID" value="NZ_JAAMOW010000006.1"/>
</dbReference>
<evidence type="ECO:0000313" key="1">
    <source>
        <dbReference type="EMBL" id="NGY05611.1"/>
    </source>
</evidence>
<reference evidence="1 2" key="1">
    <citation type="journal article" date="2014" name="Int. J. Syst. Evol. Microbiol.">
        <title>Solimonas terrae sp. nov., isolated from soil.</title>
        <authorList>
            <person name="Kim S.J."/>
            <person name="Moon J.Y."/>
            <person name="Weon H.Y."/>
            <person name="Ahn J.H."/>
            <person name="Chen W.M."/>
            <person name="Kwon S.W."/>
        </authorList>
    </citation>
    <scope>NUCLEOTIDE SEQUENCE [LARGE SCALE GENOMIC DNA]</scope>
    <source>
        <strain evidence="1 2">KIS83-12</strain>
    </source>
</reference>
<comment type="caution">
    <text evidence="1">The sequence shown here is derived from an EMBL/GenBank/DDBJ whole genome shotgun (WGS) entry which is preliminary data.</text>
</comment>
<evidence type="ECO:0008006" key="3">
    <source>
        <dbReference type="Google" id="ProtNLM"/>
    </source>
</evidence>
<organism evidence="1 2">
    <name type="scientific">Solimonas terrae</name>
    <dbReference type="NCBI Taxonomy" id="1396819"/>
    <lineage>
        <taxon>Bacteria</taxon>
        <taxon>Pseudomonadati</taxon>
        <taxon>Pseudomonadota</taxon>
        <taxon>Gammaproteobacteria</taxon>
        <taxon>Nevskiales</taxon>
        <taxon>Nevskiaceae</taxon>
        <taxon>Solimonas</taxon>
    </lineage>
</organism>